<sequence length="428" mass="47099">MQNVKALKDFARGRWDAIFRSLAPQLGEAMDANGSHVPSPVSGGKDRFRLFSDWKETGGSVSNAEGTFTDGLATLMYVNGWNFGEAVKQLARFLDPNNGNTEVVNADHQPEIGVVQILKTVTIKGKEVFCLELLKEDGLVATFWGKRIRAEVARKGVKVGSRISIHHFADSVRNLSGGRQYRTALWRLEVLLTPQEIERIKAQELKERLELTESIQKMWKESKKPTLGSPVWNYLKSRGLNPRSSSIQNNIRESVSFASGKEWPVMLAEVRDRSGKLITLHRTFLTEEGKKAPIENCKRLMKLPKGSSISGSAIGFGNTDESIVGVAEGIETALSIVEATGYPCFAAISANGVVSFQPPTGAKVVLIFADKDASETGQKAAEKARERLASEGYHAIVLLPFEEIPEGVKGIDWNDVLVNNGYFPLKRA</sequence>
<dbReference type="EMBL" id="WNCL01000017">
    <property type="protein sequence ID" value="MTU43382.1"/>
    <property type="molecule type" value="Genomic_DNA"/>
</dbReference>
<dbReference type="InterPro" id="IPR006171">
    <property type="entry name" value="TOPRIM_dom"/>
</dbReference>
<dbReference type="RefSeq" id="WP_149879540.1">
    <property type="nucleotide sequence ID" value="NZ_WNCA01000017.1"/>
</dbReference>
<dbReference type="Pfam" id="PF08273">
    <property type="entry name" value="Zn_Ribbon_Prim"/>
    <property type="match status" value="1"/>
</dbReference>
<evidence type="ECO:0000313" key="5">
    <source>
        <dbReference type="Proteomes" id="UP000462362"/>
    </source>
</evidence>
<gene>
    <name evidence="4" type="ORF">GMD42_07065</name>
</gene>
<dbReference type="GO" id="GO:0004386">
    <property type="term" value="F:helicase activity"/>
    <property type="evidence" value="ECO:0007669"/>
    <property type="project" value="InterPro"/>
</dbReference>
<accession>A0A6I3S9A4</accession>
<feature type="domain" description="DNA primase/helicase Gp4 N-terminal Bacteriophage T7-like" evidence="1">
    <location>
        <begin position="36"/>
        <end position="72"/>
    </location>
</feature>
<evidence type="ECO:0000259" key="3">
    <source>
        <dbReference type="Pfam" id="PF23639"/>
    </source>
</evidence>
<dbReference type="Pfam" id="PF23639">
    <property type="entry name" value="DUF7146"/>
    <property type="match status" value="1"/>
</dbReference>
<feature type="domain" description="DUF7146" evidence="3">
    <location>
        <begin position="212"/>
        <end position="309"/>
    </location>
</feature>
<proteinExistence type="predicted"/>
<dbReference type="InterPro" id="IPR013237">
    <property type="entry name" value="Phage_T7_Gp4_N"/>
</dbReference>
<organism evidence="4 5">
    <name type="scientific">Parasutterella excrementihominis</name>
    <dbReference type="NCBI Taxonomy" id="487175"/>
    <lineage>
        <taxon>Bacteria</taxon>
        <taxon>Pseudomonadati</taxon>
        <taxon>Pseudomonadota</taxon>
        <taxon>Betaproteobacteria</taxon>
        <taxon>Burkholderiales</taxon>
        <taxon>Sutterellaceae</taxon>
        <taxon>Parasutterella</taxon>
    </lineage>
</organism>
<reference evidence="4 5" key="1">
    <citation type="journal article" date="2019" name="Nat. Med.">
        <title>A library of human gut bacterial isolates paired with longitudinal multiomics data enables mechanistic microbiome research.</title>
        <authorList>
            <person name="Poyet M."/>
            <person name="Groussin M."/>
            <person name="Gibbons S.M."/>
            <person name="Avila-Pacheco J."/>
            <person name="Jiang X."/>
            <person name="Kearney S.M."/>
            <person name="Perrotta A.R."/>
            <person name="Berdy B."/>
            <person name="Zhao S."/>
            <person name="Lieberman T.D."/>
            <person name="Swanson P.K."/>
            <person name="Smith M."/>
            <person name="Roesemann S."/>
            <person name="Alexander J.E."/>
            <person name="Rich S.A."/>
            <person name="Livny J."/>
            <person name="Vlamakis H."/>
            <person name="Clish C."/>
            <person name="Bullock K."/>
            <person name="Deik A."/>
            <person name="Scott J."/>
            <person name="Pierce K.A."/>
            <person name="Xavier R.J."/>
            <person name="Alm E.J."/>
        </authorList>
    </citation>
    <scope>NUCLEOTIDE SEQUENCE [LARGE SCALE GENOMIC DNA]</scope>
    <source>
        <strain evidence="4 5">BIOML-A2</strain>
    </source>
</reference>
<comment type="caution">
    <text evidence="4">The sequence shown here is derived from an EMBL/GenBank/DDBJ whole genome shotgun (WGS) entry which is preliminary data.</text>
</comment>
<dbReference type="GO" id="GO:0008270">
    <property type="term" value="F:zinc ion binding"/>
    <property type="evidence" value="ECO:0007669"/>
    <property type="project" value="InterPro"/>
</dbReference>
<evidence type="ECO:0000313" key="4">
    <source>
        <dbReference type="EMBL" id="MTU43382.1"/>
    </source>
</evidence>
<feature type="domain" description="Toprim" evidence="2">
    <location>
        <begin position="324"/>
        <end position="421"/>
    </location>
</feature>
<dbReference type="CDD" id="cd01029">
    <property type="entry name" value="TOPRIM_primases"/>
    <property type="match status" value="1"/>
</dbReference>
<dbReference type="AlphaFoldDB" id="A0A6I3S9A4"/>
<dbReference type="Proteomes" id="UP000462362">
    <property type="component" value="Unassembled WGS sequence"/>
</dbReference>
<dbReference type="Pfam" id="PF13362">
    <property type="entry name" value="Toprim_3"/>
    <property type="match status" value="1"/>
</dbReference>
<dbReference type="InterPro" id="IPR055570">
    <property type="entry name" value="DUF7146"/>
</dbReference>
<evidence type="ECO:0000259" key="2">
    <source>
        <dbReference type="Pfam" id="PF13362"/>
    </source>
</evidence>
<evidence type="ECO:0000259" key="1">
    <source>
        <dbReference type="Pfam" id="PF08273"/>
    </source>
</evidence>
<protein>
    <recommendedName>
        <fullName evidence="6">Toprim domain-containing protein</fullName>
    </recommendedName>
</protein>
<dbReference type="InterPro" id="IPR034154">
    <property type="entry name" value="TOPRIM_DnaG/twinkle"/>
</dbReference>
<evidence type="ECO:0008006" key="6">
    <source>
        <dbReference type="Google" id="ProtNLM"/>
    </source>
</evidence>
<name>A0A6I3S9A4_9BURK</name>